<dbReference type="GO" id="GO:0010181">
    <property type="term" value="F:FMN binding"/>
    <property type="evidence" value="ECO:0007669"/>
    <property type="project" value="InterPro"/>
</dbReference>
<dbReference type="CDD" id="cd02803">
    <property type="entry name" value="OYE_like_FMN_family"/>
    <property type="match status" value="1"/>
</dbReference>
<dbReference type="InterPro" id="IPR013785">
    <property type="entry name" value="Aldolase_TIM"/>
</dbReference>
<dbReference type="InterPro" id="IPR023753">
    <property type="entry name" value="FAD/NAD-binding_dom"/>
</dbReference>
<dbReference type="InterPro" id="IPR051793">
    <property type="entry name" value="NADH:flavin_oxidoreductase"/>
</dbReference>
<comment type="caution">
    <text evidence="12">The sequence shown here is derived from an EMBL/GenBank/DDBJ whole genome shotgun (WGS) entry which is preliminary data.</text>
</comment>
<dbReference type="InterPro" id="IPR036188">
    <property type="entry name" value="FAD/NAD-bd_sf"/>
</dbReference>
<dbReference type="PANTHER" id="PTHR42917:SF2">
    <property type="entry name" value="2,4-DIENOYL-COA REDUCTASE [(2E)-ENOYL-COA-PRODUCING]"/>
    <property type="match status" value="1"/>
</dbReference>
<dbReference type="STRING" id="1423725.FC19_GL002014"/>
<keyword evidence="4" id="KW-0285">Flavoprotein</keyword>
<keyword evidence="5" id="KW-0288">FMN</keyword>
<dbReference type="PANTHER" id="PTHR42917">
    <property type="entry name" value="2,4-DIENOYL-COA REDUCTASE"/>
    <property type="match status" value="1"/>
</dbReference>
<dbReference type="AlphaFoldDB" id="A0A0R2D4B2"/>
<evidence type="ECO:0000256" key="8">
    <source>
        <dbReference type="ARBA" id="ARBA00023004"/>
    </source>
</evidence>
<accession>A0A0R2D4B2</accession>
<comment type="cofactor">
    <cofactor evidence="1">
        <name>FMN</name>
        <dbReference type="ChEBI" id="CHEBI:58210"/>
    </cofactor>
</comment>
<dbReference type="SUPFAM" id="SSF51971">
    <property type="entry name" value="Nucleotide-binding domain"/>
    <property type="match status" value="1"/>
</dbReference>
<evidence type="ECO:0000256" key="9">
    <source>
        <dbReference type="ARBA" id="ARBA00023014"/>
    </source>
</evidence>
<dbReference type="Gene3D" id="3.40.50.720">
    <property type="entry name" value="NAD(P)-binding Rossmann-like Domain"/>
    <property type="match status" value="1"/>
</dbReference>
<dbReference type="InterPro" id="IPR001155">
    <property type="entry name" value="OxRdtase_FMN_N"/>
</dbReference>
<comment type="similarity">
    <text evidence="3">In the N-terminal section; belongs to the NADH:flavin oxidoreductase/NADH oxidase family.</text>
</comment>
<evidence type="ECO:0000256" key="4">
    <source>
        <dbReference type="ARBA" id="ARBA00022630"/>
    </source>
</evidence>
<dbReference type="Gene3D" id="3.20.20.70">
    <property type="entry name" value="Aldolase class I"/>
    <property type="match status" value="1"/>
</dbReference>
<evidence type="ECO:0000259" key="10">
    <source>
        <dbReference type="Pfam" id="PF00724"/>
    </source>
</evidence>
<keyword evidence="9" id="KW-0411">Iron-sulfur</keyword>
<evidence type="ECO:0000256" key="3">
    <source>
        <dbReference type="ARBA" id="ARBA00011048"/>
    </source>
</evidence>
<dbReference type="SUPFAM" id="SSF51395">
    <property type="entry name" value="FMN-linked oxidoreductases"/>
    <property type="match status" value="1"/>
</dbReference>
<keyword evidence="13" id="KW-1185">Reference proteome</keyword>
<dbReference type="EMBL" id="AYZD01000027">
    <property type="protein sequence ID" value="KRM95401.1"/>
    <property type="molecule type" value="Genomic_DNA"/>
</dbReference>
<dbReference type="GO" id="GO:0016491">
    <property type="term" value="F:oxidoreductase activity"/>
    <property type="evidence" value="ECO:0007669"/>
    <property type="project" value="UniProtKB-KW"/>
</dbReference>
<evidence type="ECO:0000313" key="13">
    <source>
        <dbReference type="Proteomes" id="UP000051015"/>
    </source>
</evidence>
<dbReference type="Pfam" id="PF12831">
    <property type="entry name" value="FAD_oxidored"/>
    <property type="match status" value="1"/>
</dbReference>
<dbReference type="SUPFAM" id="SSF51905">
    <property type="entry name" value="FAD/NAD(P)-binding domain"/>
    <property type="match status" value="1"/>
</dbReference>
<name>A0A0R2D4B2_9LACO</name>
<evidence type="ECO:0000313" key="12">
    <source>
        <dbReference type="EMBL" id="KRM95401.1"/>
    </source>
</evidence>
<dbReference type="PATRIC" id="fig|1423725.3.peg.2065"/>
<dbReference type="Proteomes" id="UP000051015">
    <property type="component" value="Unassembled WGS sequence"/>
</dbReference>
<keyword evidence="7" id="KW-0560">Oxidoreductase</keyword>
<dbReference type="Pfam" id="PF07992">
    <property type="entry name" value="Pyr_redox_2"/>
    <property type="match status" value="1"/>
</dbReference>
<dbReference type="PRINTS" id="PR00368">
    <property type="entry name" value="FADPNR"/>
</dbReference>
<sequence>MTLKNRVIMPPMGTNFANYDGTITDEHIKYYEQRAKGGTALITLENVCFDYPMGTNGTTQLRMDNDQYLPGLWKFNEKMHSFGACTSVQINHAGASATGLRLDGLQPVSASDVASKKGMTCPRPLKVEEIKLIVNKYEEAASRAKRAGFDCVEIHAGHSYLLDQFLSPHYNHRKDEYGGSPENRARFAREVLIAVRKAVGSRFPISVRFSAEEFINDGNSLKDTLNLLEYFNQEADILNVSAAVNDNLQYQIDKMNLPDGWRSFMAKAVKEKFHKVTVTSGNFRSPKIAEQVLENGDADLIAMGRGLIAEPNWVNKVQFGQEKLLRKCISCNIGCADHRIAKGLPIRCTVNPDVINEDEYKKDKLKNPIKIVVIGGGTTALEAACSAAEIGAKVVLYEKKNFLGGLAHEIARLPDKKRIDDYVVYLVHRAKKLENLEIHLNEKATLDKIESQEPDMIINASGAHPFLPPISGLKETQSKKERHVFDIFDLLENMDAFEKNNEDILVIGGGAVGLDVMEYFTEHRQSRVTMVEMMPEIGKDLDLITKLGMKELLKKYNVKQYVETKLESISDESAEVSQNGEKLKIKFDKAFVCLGMRSYSPLMNHDLNEYAEKLGISLVNIGDSKRARRIYEGTQEARRILNEVHLLDARKNLVKN</sequence>
<evidence type="ECO:0000256" key="2">
    <source>
        <dbReference type="ARBA" id="ARBA00001966"/>
    </source>
</evidence>
<dbReference type="GO" id="GO:0051536">
    <property type="term" value="F:iron-sulfur cluster binding"/>
    <property type="evidence" value="ECO:0007669"/>
    <property type="project" value="UniProtKB-KW"/>
</dbReference>
<organism evidence="12 13">
    <name type="scientific">Liquorilactobacillus aquaticus DSM 21051</name>
    <dbReference type="NCBI Taxonomy" id="1423725"/>
    <lineage>
        <taxon>Bacteria</taxon>
        <taxon>Bacillati</taxon>
        <taxon>Bacillota</taxon>
        <taxon>Bacilli</taxon>
        <taxon>Lactobacillales</taxon>
        <taxon>Lactobacillaceae</taxon>
        <taxon>Liquorilactobacillus</taxon>
    </lineage>
</organism>
<keyword evidence="8" id="KW-0408">Iron</keyword>
<evidence type="ECO:0000256" key="6">
    <source>
        <dbReference type="ARBA" id="ARBA00022723"/>
    </source>
</evidence>
<evidence type="ECO:0000256" key="5">
    <source>
        <dbReference type="ARBA" id="ARBA00022643"/>
    </source>
</evidence>
<feature type="domain" description="NADH:flavin oxidoreductase/NADH oxidase N-terminal" evidence="10">
    <location>
        <begin position="1"/>
        <end position="321"/>
    </location>
</feature>
<evidence type="ECO:0000256" key="1">
    <source>
        <dbReference type="ARBA" id="ARBA00001917"/>
    </source>
</evidence>
<protein>
    <submittedName>
        <fullName evidence="12">NADH flavin oxidoreductase</fullName>
    </submittedName>
</protein>
<comment type="cofactor">
    <cofactor evidence="2">
        <name>[4Fe-4S] cluster</name>
        <dbReference type="ChEBI" id="CHEBI:49883"/>
    </cofactor>
</comment>
<dbReference type="GO" id="GO:0046872">
    <property type="term" value="F:metal ion binding"/>
    <property type="evidence" value="ECO:0007669"/>
    <property type="project" value="UniProtKB-KW"/>
</dbReference>
<evidence type="ECO:0000259" key="11">
    <source>
        <dbReference type="Pfam" id="PF07992"/>
    </source>
</evidence>
<feature type="domain" description="FAD/NAD(P)-binding" evidence="11">
    <location>
        <begin position="440"/>
        <end position="603"/>
    </location>
</feature>
<reference evidence="12 13" key="1">
    <citation type="journal article" date="2015" name="Genome Announc.">
        <title>Expanding the biotechnology potential of lactobacilli through comparative genomics of 213 strains and associated genera.</title>
        <authorList>
            <person name="Sun Z."/>
            <person name="Harris H.M."/>
            <person name="McCann A."/>
            <person name="Guo C."/>
            <person name="Argimon S."/>
            <person name="Zhang W."/>
            <person name="Yang X."/>
            <person name="Jeffery I.B."/>
            <person name="Cooney J.C."/>
            <person name="Kagawa T.F."/>
            <person name="Liu W."/>
            <person name="Song Y."/>
            <person name="Salvetti E."/>
            <person name="Wrobel A."/>
            <person name="Rasinkangas P."/>
            <person name="Parkhill J."/>
            <person name="Rea M.C."/>
            <person name="O'Sullivan O."/>
            <person name="Ritari J."/>
            <person name="Douillard F.P."/>
            <person name="Paul Ross R."/>
            <person name="Yang R."/>
            <person name="Briner A.E."/>
            <person name="Felis G.E."/>
            <person name="de Vos W.M."/>
            <person name="Barrangou R."/>
            <person name="Klaenhammer T.R."/>
            <person name="Caufield P.W."/>
            <person name="Cui Y."/>
            <person name="Zhang H."/>
            <person name="O'Toole P.W."/>
        </authorList>
    </citation>
    <scope>NUCLEOTIDE SEQUENCE [LARGE SCALE GENOMIC DNA]</scope>
    <source>
        <strain evidence="12 13">DSM 21051</strain>
    </source>
</reference>
<gene>
    <name evidence="12" type="ORF">FC19_GL002014</name>
</gene>
<dbReference type="Pfam" id="PF00724">
    <property type="entry name" value="Oxidored_FMN"/>
    <property type="match status" value="1"/>
</dbReference>
<dbReference type="Gene3D" id="3.50.50.60">
    <property type="entry name" value="FAD/NAD(P)-binding domain"/>
    <property type="match status" value="1"/>
</dbReference>
<evidence type="ECO:0000256" key="7">
    <source>
        <dbReference type="ARBA" id="ARBA00023002"/>
    </source>
</evidence>
<proteinExistence type="inferred from homology"/>
<keyword evidence="6" id="KW-0479">Metal-binding</keyword>